<keyword evidence="3" id="KW-1185">Reference proteome</keyword>
<evidence type="ECO:0000256" key="1">
    <source>
        <dbReference type="SAM" id="SignalP"/>
    </source>
</evidence>
<keyword evidence="1" id="KW-0732">Signal</keyword>
<evidence type="ECO:0000313" key="3">
    <source>
        <dbReference type="Proteomes" id="UP000292052"/>
    </source>
</evidence>
<proteinExistence type="predicted"/>
<organism evidence="2 3">
    <name type="scientific">Asbolus verrucosus</name>
    <name type="common">Desert ironclad beetle</name>
    <dbReference type="NCBI Taxonomy" id="1661398"/>
    <lineage>
        <taxon>Eukaryota</taxon>
        <taxon>Metazoa</taxon>
        <taxon>Ecdysozoa</taxon>
        <taxon>Arthropoda</taxon>
        <taxon>Hexapoda</taxon>
        <taxon>Insecta</taxon>
        <taxon>Pterygota</taxon>
        <taxon>Neoptera</taxon>
        <taxon>Endopterygota</taxon>
        <taxon>Coleoptera</taxon>
        <taxon>Polyphaga</taxon>
        <taxon>Cucujiformia</taxon>
        <taxon>Tenebrionidae</taxon>
        <taxon>Pimeliinae</taxon>
        <taxon>Asbolus</taxon>
    </lineage>
</organism>
<comment type="caution">
    <text evidence="2">The sequence shown here is derived from an EMBL/GenBank/DDBJ whole genome shotgun (WGS) entry which is preliminary data.</text>
</comment>
<protein>
    <submittedName>
        <fullName evidence="2">Uncharacterized protein</fullName>
    </submittedName>
</protein>
<feature type="chain" id="PRO_5019797120" evidence="1">
    <location>
        <begin position="19"/>
        <end position="128"/>
    </location>
</feature>
<feature type="signal peptide" evidence="1">
    <location>
        <begin position="1"/>
        <end position="18"/>
    </location>
</feature>
<reference evidence="2 3" key="1">
    <citation type="submission" date="2017-03" db="EMBL/GenBank/DDBJ databases">
        <title>Genome of the blue death feigning beetle - Asbolus verrucosus.</title>
        <authorList>
            <person name="Rider S.D."/>
        </authorList>
    </citation>
    <scope>NUCLEOTIDE SEQUENCE [LARGE SCALE GENOMIC DNA]</scope>
    <source>
        <strain evidence="2">Butters</strain>
        <tissue evidence="2">Head and leg muscle</tissue>
    </source>
</reference>
<sequence>MNSLSAVVFLVALAAASASGILGGHGAITGVGAPAVIAGPAGSIVRAGVAPAPAIVAGHAGLGLGGLGIGGLGGLGLGGIVGAGGIVAGHGGLLGHGLVGSGLEGQWIPDINEKLYDDGSYKPHIYGH</sequence>
<dbReference type="Proteomes" id="UP000292052">
    <property type="component" value="Unassembled WGS sequence"/>
</dbReference>
<accession>A0A482VKN0</accession>
<evidence type="ECO:0000313" key="2">
    <source>
        <dbReference type="EMBL" id="RZC33224.1"/>
    </source>
</evidence>
<dbReference type="EMBL" id="QDEB01090674">
    <property type="protein sequence ID" value="RZC33224.1"/>
    <property type="molecule type" value="Genomic_DNA"/>
</dbReference>
<name>A0A482VKN0_ASBVE</name>
<dbReference type="AlphaFoldDB" id="A0A482VKN0"/>
<gene>
    <name evidence="2" type="ORF">BDFB_010874</name>
</gene>